<gene>
    <name evidence="1" type="ORF">Cpir12675_006953</name>
</gene>
<comment type="caution">
    <text evidence="1">The sequence shown here is derived from an EMBL/GenBank/DDBJ whole genome shotgun (WGS) entry which is preliminary data.</text>
</comment>
<protein>
    <submittedName>
        <fullName evidence="1">Uncharacterized protein</fullName>
    </submittedName>
</protein>
<name>A0ABR3YCF5_9PEZI</name>
<proteinExistence type="predicted"/>
<keyword evidence="2" id="KW-1185">Reference proteome</keyword>
<reference evidence="1 2" key="1">
    <citation type="journal article" date="2024" name="IMA Fungus">
        <title>IMA Genome - F19 : A genome assembly and annotation guide to empower mycologists, including annotated draft genome sequences of Ceratocystis pirilliformis, Diaporthe australafricana, Fusarium ophioides, Paecilomyces lecythidis, and Sporothrix stenoceras.</title>
        <authorList>
            <person name="Aylward J."/>
            <person name="Wilson A.M."/>
            <person name="Visagie C.M."/>
            <person name="Spraker J."/>
            <person name="Barnes I."/>
            <person name="Buitendag C."/>
            <person name="Ceriani C."/>
            <person name="Del Mar Angel L."/>
            <person name="du Plessis D."/>
            <person name="Fuchs T."/>
            <person name="Gasser K."/>
            <person name="Kramer D."/>
            <person name="Li W."/>
            <person name="Munsamy K."/>
            <person name="Piso A."/>
            <person name="Price J.L."/>
            <person name="Sonnekus B."/>
            <person name="Thomas C."/>
            <person name="van der Nest A."/>
            <person name="van Dijk A."/>
            <person name="van Heerden A."/>
            <person name="van Vuuren N."/>
            <person name="Yilmaz N."/>
            <person name="Duong T.A."/>
            <person name="van der Merwe N.A."/>
            <person name="Wingfield M.J."/>
            <person name="Wingfield B.D."/>
        </authorList>
    </citation>
    <scope>NUCLEOTIDE SEQUENCE [LARGE SCALE GENOMIC DNA]</scope>
    <source>
        <strain evidence="1 2">CMW 12675</strain>
    </source>
</reference>
<accession>A0ABR3YCF5</accession>
<sequence length="137" mass="15470">MAQERSHDNPLEPSAAFRHAELATLWELKILSEFMVLDGSLVSEPVLEGLSEVFLEPPLRSRQGHGVVRGFDRGAFCQSVCLLISFNILMTWDPDAVNLEIWENFSEVLGYGLGMISLMLRGAGLLCHRVHPFYRRL</sequence>
<dbReference type="EMBL" id="JAWDJO010000448">
    <property type="protein sequence ID" value="KAL1885998.1"/>
    <property type="molecule type" value="Genomic_DNA"/>
</dbReference>
<organism evidence="1 2">
    <name type="scientific">Ceratocystis pirilliformis</name>
    <dbReference type="NCBI Taxonomy" id="259994"/>
    <lineage>
        <taxon>Eukaryota</taxon>
        <taxon>Fungi</taxon>
        <taxon>Dikarya</taxon>
        <taxon>Ascomycota</taxon>
        <taxon>Pezizomycotina</taxon>
        <taxon>Sordariomycetes</taxon>
        <taxon>Hypocreomycetidae</taxon>
        <taxon>Microascales</taxon>
        <taxon>Ceratocystidaceae</taxon>
        <taxon>Ceratocystis</taxon>
    </lineage>
</organism>
<evidence type="ECO:0000313" key="1">
    <source>
        <dbReference type="EMBL" id="KAL1885998.1"/>
    </source>
</evidence>
<feature type="non-terminal residue" evidence="1">
    <location>
        <position position="137"/>
    </location>
</feature>
<evidence type="ECO:0000313" key="2">
    <source>
        <dbReference type="Proteomes" id="UP001583280"/>
    </source>
</evidence>
<dbReference type="Proteomes" id="UP001583280">
    <property type="component" value="Unassembled WGS sequence"/>
</dbReference>